<comment type="catalytic activity">
    <reaction evidence="3">
        <text>L-glutamyl-tRNA(Gln) + L-glutamine + ATP + H2O = L-glutaminyl-tRNA(Gln) + L-glutamate + ADP + phosphate + H(+)</text>
        <dbReference type="Rhea" id="RHEA:17521"/>
        <dbReference type="Rhea" id="RHEA-COMP:9681"/>
        <dbReference type="Rhea" id="RHEA-COMP:9684"/>
        <dbReference type="ChEBI" id="CHEBI:15377"/>
        <dbReference type="ChEBI" id="CHEBI:15378"/>
        <dbReference type="ChEBI" id="CHEBI:29985"/>
        <dbReference type="ChEBI" id="CHEBI:30616"/>
        <dbReference type="ChEBI" id="CHEBI:43474"/>
        <dbReference type="ChEBI" id="CHEBI:58359"/>
        <dbReference type="ChEBI" id="CHEBI:78520"/>
        <dbReference type="ChEBI" id="CHEBI:78521"/>
        <dbReference type="ChEBI" id="CHEBI:456216"/>
    </reaction>
</comment>
<dbReference type="EC" id="6.3.5.-" evidence="3"/>
<keyword evidence="4" id="KW-0808">Transferase</keyword>
<evidence type="ECO:0000256" key="2">
    <source>
        <dbReference type="ARBA" id="ARBA00023128"/>
    </source>
</evidence>
<keyword evidence="3" id="KW-0436">Ligase</keyword>
<dbReference type="InterPro" id="IPR036113">
    <property type="entry name" value="Asp/Glu-ADT_sf_sub_c"/>
</dbReference>
<protein>
    <recommendedName>
        <fullName evidence="3">Glutamyl-tRNA(Gln) amidotransferase subunit C, mitochondrial</fullName>
        <shortName evidence="3">Glu-AdT subunit C</shortName>
        <ecNumber evidence="3">6.3.5.-</ecNumber>
    </recommendedName>
</protein>
<evidence type="ECO:0000256" key="1">
    <source>
        <dbReference type="ARBA" id="ARBA00022741"/>
    </source>
</evidence>
<comment type="similarity">
    <text evidence="3">Belongs to the GatC family.</text>
</comment>
<comment type="function">
    <text evidence="3">Allows the formation of correctly charged Gln-tRNA(Gln) through the transamidation of misacylated Glu-tRNA(Gln) in the mitochondria. The reaction takes place in the presence of glutamine and ATP through an activated gamma-phospho-Glu-tRNA(Gln).</text>
</comment>
<accession>A0A0L7K8C2</accession>
<dbReference type="GO" id="GO:0006450">
    <property type="term" value="P:regulation of translational fidelity"/>
    <property type="evidence" value="ECO:0007669"/>
    <property type="project" value="InterPro"/>
</dbReference>
<comment type="caution">
    <text evidence="4">The sequence shown here is derived from an EMBL/GenBank/DDBJ whole genome shotgun (WGS) entry which is preliminary data.</text>
</comment>
<dbReference type="GO" id="GO:0050567">
    <property type="term" value="F:glutaminyl-tRNA synthase (glutamine-hydrolyzing) activity"/>
    <property type="evidence" value="ECO:0007669"/>
    <property type="project" value="UniProtKB-UniRule"/>
</dbReference>
<comment type="subunit">
    <text evidence="3">Subunit of the heterotrimeric GatCAB amidotransferase (AdT) complex, composed of A, B and C subunits.</text>
</comment>
<keyword evidence="3" id="KW-0067">ATP-binding</keyword>
<keyword evidence="1 3" id="KW-0547">Nucleotide-binding</keyword>
<evidence type="ECO:0000313" key="4">
    <source>
        <dbReference type="EMBL" id="KOB59129.1"/>
    </source>
</evidence>
<keyword evidence="5" id="KW-1185">Reference proteome</keyword>
<name>A0A0L7K8C2_OPEBR</name>
<proteinExistence type="inferred from homology"/>
<dbReference type="GO" id="GO:0032543">
    <property type="term" value="P:mitochondrial translation"/>
    <property type="evidence" value="ECO:0007669"/>
    <property type="project" value="UniProtKB-UniRule"/>
</dbReference>
<comment type="subcellular location">
    <subcellularLocation>
        <location evidence="3">Mitochondrion</location>
    </subcellularLocation>
</comment>
<dbReference type="Pfam" id="PF02686">
    <property type="entry name" value="GatC"/>
    <property type="match status" value="1"/>
</dbReference>
<dbReference type="GO" id="GO:0005524">
    <property type="term" value="F:ATP binding"/>
    <property type="evidence" value="ECO:0007669"/>
    <property type="project" value="UniProtKB-KW"/>
</dbReference>
<dbReference type="GO" id="GO:0016740">
    <property type="term" value="F:transferase activity"/>
    <property type="evidence" value="ECO:0007669"/>
    <property type="project" value="UniProtKB-KW"/>
</dbReference>
<evidence type="ECO:0000313" key="5">
    <source>
        <dbReference type="Proteomes" id="UP000037510"/>
    </source>
</evidence>
<dbReference type="EMBL" id="JTDY01010263">
    <property type="protein sequence ID" value="KOB59129.1"/>
    <property type="molecule type" value="Genomic_DNA"/>
</dbReference>
<sequence>MKYCYVLGTFSKLKNIHRIARYRSTAVPSSPVQTFEKNQVKEVSVDKNTIALLERLSLVKTDPVEGVKVLEDSIAFASQILHLNTDHVEPLYSVLEDRNLSLRSDKINQGNCQKDILKNAAVTEDNYFVAPLGNIPLHEVEIEKDQKIKKNEI</sequence>
<dbReference type="GO" id="GO:0070681">
    <property type="term" value="P:glutaminyl-tRNAGln biosynthesis via transamidation"/>
    <property type="evidence" value="ECO:0007669"/>
    <property type="project" value="UniProtKB-UniRule"/>
</dbReference>
<dbReference type="HAMAP" id="MF_00122">
    <property type="entry name" value="GatC"/>
    <property type="match status" value="1"/>
</dbReference>
<dbReference type="PANTHER" id="PTHR15004:SF0">
    <property type="entry name" value="GLUTAMYL-TRNA(GLN) AMIDOTRANSFERASE SUBUNIT C, MITOCHONDRIAL"/>
    <property type="match status" value="1"/>
</dbReference>
<reference evidence="4 5" key="1">
    <citation type="journal article" date="2015" name="Genome Biol. Evol.">
        <title>The genome of winter moth (Operophtera brumata) provides a genomic perspective on sexual dimorphism and phenology.</title>
        <authorList>
            <person name="Derks M.F."/>
            <person name="Smit S."/>
            <person name="Salis L."/>
            <person name="Schijlen E."/>
            <person name="Bossers A."/>
            <person name="Mateman C."/>
            <person name="Pijl A.S."/>
            <person name="de Ridder D."/>
            <person name="Groenen M.A."/>
            <person name="Visser M.E."/>
            <person name="Megens H.J."/>
        </authorList>
    </citation>
    <scope>NUCLEOTIDE SEQUENCE [LARGE SCALE GENOMIC DNA]</scope>
    <source>
        <strain evidence="4">WM2013NL</strain>
        <tissue evidence="4">Head and thorax</tissue>
    </source>
</reference>
<gene>
    <name evidence="4" type="ORF">OBRU01_25327</name>
</gene>
<dbReference type="GO" id="GO:0030956">
    <property type="term" value="C:glutamyl-tRNA(Gln) amidotransferase complex"/>
    <property type="evidence" value="ECO:0007669"/>
    <property type="project" value="UniProtKB-UniRule"/>
</dbReference>
<keyword evidence="2 3" id="KW-0496">Mitochondrion</keyword>
<organism evidence="4 5">
    <name type="scientific">Operophtera brumata</name>
    <name type="common">Winter moth</name>
    <name type="synonym">Phalaena brumata</name>
    <dbReference type="NCBI Taxonomy" id="104452"/>
    <lineage>
        <taxon>Eukaryota</taxon>
        <taxon>Metazoa</taxon>
        <taxon>Ecdysozoa</taxon>
        <taxon>Arthropoda</taxon>
        <taxon>Hexapoda</taxon>
        <taxon>Insecta</taxon>
        <taxon>Pterygota</taxon>
        <taxon>Neoptera</taxon>
        <taxon>Endopterygota</taxon>
        <taxon>Lepidoptera</taxon>
        <taxon>Glossata</taxon>
        <taxon>Ditrysia</taxon>
        <taxon>Geometroidea</taxon>
        <taxon>Geometridae</taxon>
        <taxon>Larentiinae</taxon>
        <taxon>Operophtera</taxon>
    </lineage>
</organism>
<dbReference type="STRING" id="104452.A0A0L7K8C2"/>
<keyword evidence="3" id="KW-0648">Protein biosynthesis</keyword>
<dbReference type="GO" id="GO:0005739">
    <property type="term" value="C:mitochondrion"/>
    <property type="evidence" value="ECO:0007669"/>
    <property type="project" value="UniProtKB-SubCell"/>
</dbReference>
<evidence type="ECO:0000256" key="3">
    <source>
        <dbReference type="HAMAP-Rule" id="MF_03149"/>
    </source>
</evidence>
<dbReference type="PANTHER" id="PTHR15004">
    <property type="entry name" value="GLUTAMYL-TRNA(GLN) AMIDOTRANSFERASE SUBUNIT C, MITOCHONDRIAL"/>
    <property type="match status" value="1"/>
</dbReference>
<dbReference type="InterPro" id="IPR003837">
    <property type="entry name" value="GatC"/>
</dbReference>
<dbReference type="AlphaFoldDB" id="A0A0L7K8C2"/>
<dbReference type="Proteomes" id="UP000037510">
    <property type="component" value="Unassembled WGS sequence"/>
</dbReference>
<dbReference type="SUPFAM" id="SSF141000">
    <property type="entry name" value="Glu-tRNAGln amidotransferase C subunit"/>
    <property type="match status" value="1"/>
</dbReference>